<comment type="caution">
    <text evidence="2">The sequence shown here is derived from an EMBL/GenBank/DDBJ whole genome shotgun (WGS) entry which is preliminary data.</text>
</comment>
<accession>A0AAW8CT20</accession>
<evidence type="ECO:0000313" key="2">
    <source>
        <dbReference type="EMBL" id="MDP8187522.1"/>
    </source>
</evidence>
<evidence type="ECO:0000313" key="3">
    <source>
        <dbReference type="Proteomes" id="UP001230466"/>
    </source>
</evidence>
<name>A0AAW8CT20_9PAST</name>
<evidence type="ECO:0000259" key="1">
    <source>
        <dbReference type="Pfam" id="PF19905"/>
    </source>
</evidence>
<protein>
    <submittedName>
        <fullName evidence="2">DUF6378 domain-containing protein</fullName>
    </submittedName>
</protein>
<proteinExistence type="predicted"/>
<gene>
    <name evidence="2" type="ORF">QJU78_07045</name>
</gene>
<dbReference type="InterPro" id="IPR045958">
    <property type="entry name" value="DUF6378"/>
</dbReference>
<sequence length="94" mass="10514">MKNKTVQQTIVDRGAVYGDFCETAYISQKLKGALKTGNLDKEIRITTQQREALEMICVKIARIVTGDPNYEDNWRDIAGYAMLGGNLTGENNNE</sequence>
<dbReference type="EMBL" id="JASAYJ010000013">
    <property type="protein sequence ID" value="MDP8187522.1"/>
    <property type="molecule type" value="Genomic_DNA"/>
</dbReference>
<dbReference type="Pfam" id="PF19905">
    <property type="entry name" value="DUF6378"/>
    <property type="match status" value="1"/>
</dbReference>
<reference evidence="2" key="1">
    <citation type="journal article" date="2023" name="Front. Microbiol.">
        <title>Phylogeography and host specificity of Pasteurellaceae pathogenic to sea-farmed fish in the north-east Atlantic.</title>
        <authorList>
            <person name="Gulla S."/>
            <person name="Colquhoun D.J."/>
            <person name="Olsen A.B."/>
            <person name="Spilsberg B."/>
            <person name="Lagesen K."/>
            <person name="Aakesson C.P."/>
            <person name="Strom S."/>
            <person name="Manji F."/>
            <person name="Birkbeck T.H."/>
            <person name="Nilsen H.K."/>
        </authorList>
    </citation>
    <scope>NUCLEOTIDE SEQUENCE</scope>
    <source>
        <strain evidence="2">VIB1234</strain>
    </source>
</reference>
<dbReference type="Proteomes" id="UP001230466">
    <property type="component" value="Unassembled WGS sequence"/>
</dbReference>
<dbReference type="RefSeq" id="WP_211597620.1">
    <property type="nucleotide sequence ID" value="NZ_JAGRQI010000006.1"/>
</dbReference>
<organism evidence="2 3">
    <name type="scientific">Pasteurella atlantica</name>
    <dbReference type="NCBI Taxonomy" id="2827233"/>
    <lineage>
        <taxon>Bacteria</taxon>
        <taxon>Pseudomonadati</taxon>
        <taxon>Pseudomonadota</taxon>
        <taxon>Gammaproteobacteria</taxon>
        <taxon>Pasteurellales</taxon>
        <taxon>Pasteurellaceae</taxon>
        <taxon>Pasteurella</taxon>
    </lineage>
</organism>
<feature type="domain" description="DUF6378" evidence="1">
    <location>
        <begin position="9"/>
        <end position="87"/>
    </location>
</feature>
<dbReference type="AlphaFoldDB" id="A0AAW8CT20"/>